<comment type="caution">
    <text evidence="1">The sequence shown here is derived from an EMBL/GenBank/DDBJ whole genome shotgun (WGS) entry which is preliminary data.</text>
</comment>
<dbReference type="OrthoDB" id="425619at2759"/>
<name>A0A9X0CZ54_9CNID</name>
<reference evidence="1" key="1">
    <citation type="submission" date="2023-01" db="EMBL/GenBank/DDBJ databases">
        <title>Genome assembly of the deep-sea coral Lophelia pertusa.</title>
        <authorList>
            <person name="Herrera S."/>
            <person name="Cordes E."/>
        </authorList>
    </citation>
    <scope>NUCLEOTIDE SEQUENCE</scope>
    <source>
        <strain evidence="1">USNM1676648</strain>
        <tissue evidence="1">Polyp</tissue>
    </source>
</reference>
<proteinExistence type="predicted"/>
<protein>
    <submittedName>
        <fullName evidence="1">Uncharacterized protein</fullName>
    </submittedName>
</protein>
<evidence type="ECO:0000313" key="2">
    <source>
        <dbReference type="Proteomes" id="UP001163046"/>
    </source>
</evidence>
<dbReference type="Proteomes" id="UP001163046">
    <property type="component" value="Unassembled WGS sequence"/>
</dbReference>
<organism evidence="1 2">
    <name type="scientific">Desmophyllum pertusum</name>
    <dbReference type="NCBI Taxonomy" id="174260"/>
    <lineage>
        <taxon>Eukaryota</taxon>
        <taxon>Metazoa</taxon>
        <taxon>Cnidaria</taxon>
        <taxon>Anthozoa</taxon>
        <taxon>Hexacorallia</taxon>
        <taxon>Scleractinia</taxon>
        <taxon>Caryophylliina</taxon>
        <taxon>Caryophylliidae</taxon>
        <taxon>Desmophyllum</taxon>
    </lineage>
</organism>
<keyword evidence="2" id="KW-1185">Reference proteome</keyword>
<gene>
    <name evidence="1" type="ORF">OS493_001433</name>
</gene>
<dbReference type="AlphaFoldDB" id="A0A9X0CZ54"/>
<sequence>MANQSDDSGIVKCGPLIDFEDDSQKETHTARHSTPIKYNVLEMTPCSPMHAAGRWKHSSLYREKGILACRHVAIGETVVIPPCSEVIVTAEFVEGEATDGAGVLEVTAHFQERNNLLVARALVHTNQHNVPLRLLNPSNSAQIVFKRSIAAVCEPVESVDQGGVVQRE</sequence>
<evidence type="ECO:0000313" key="1">
    <source>
        <dbReference type="EMBL" id="KAJ7381312.1"/>
    </source>
</evidence>
<accession>A0A9X0CZ54</accession>
<dbReference type="EMBL" id="MU826350">
    <property type="protein sequence ID" value="KAJ7381312.1"/>
    <property type="molecule type" value="Genomic_DNA"/>
</dbReference>